<name>A0A7S2E7J9_9STRA</name>
<dbReference type="AlphaFoldDB" id="A0A7S2E7J9"/>
<protein>
    <submittedName>
        <fullName evidence="1">Uncharacterized protein</fullName>
    </submittedName>
</protein>
<proteinExistence type="predicted"/>
<sequence length="305" mass="33906">MPDRNMSTNLCIILVAPFVSSFIAPAIGFSPIAVTNKIYQQGSWKAPSGTFIRQKNSLFSAIEGTEIVEEAEKAGDRISIQRPAIHWTVPGYKVGWQDSEGNWFDADGPRNGPPQNYWRQSIDEGEYNREMAVVDAVLTEFDIESTVKSIEERSSTRLPSLSRKILGTWAPLLLSGKSVRYNDKPADNEGQMEVPFTIDIYRTNGRKFAPKNHYGLFDLRLSNGEELTISTTGGDDSFSAFTTADESNDPKPLGMKGEYPLQFGGITSISDYVMIQRTPEGAIDVFLRVDDSYLGVSESEAEKYN</sequence>
<organism evidence="1">
    <name type="scientific">Ditylum brightwellii</name>
    <dbReference type="NCBI Taxonomy" id="49249"/>
    <lineage>
        <taxon>Eukaryota</taxon>
        <taxon>Sar</taxon>
        <taxon>Stramenopiles</taxon>
        <taxon>Ochrophyta</taxon>
        <taxon>Bacillariophyta</taxon>
        <taxon>Mediophyceae</taxon>
        <taxon>Lithodesmiophycidae</taxon>
        <taxon>Lithodesmiales</taxon>
        <taxon>Lithodesmiaceae</taxon>
        <taxon>Ditylum</taxon>
    </lineage>
</organism>
<gene>
    <name evidence="1" type="ORF">DBRI1063_LOCUS5477</name>
</gene>
<evidence type="ECO:0000313" key="1">
    <source>
        <dbReference type="EMBL" id="CAD9319544.1"/>
    </source>
</evidence>
<reference evidence="1" key="1">
    <citation type="submission" date="2021-01" db="EMBL/GenBank/DDBJ databases">
        <authorList>
            <person name="Corre E."/>
            <person name="Pelletier E."/>
            <person name="Niang G."/>
            <person name="Scheremetjew M."/>
            <person name="Finn R."/>
            <person name="Kale V."/>
            <person name="Holt S."/>
            <person name="Cochrane G."/>
            <person name="Meng A."/>
            <person name="Brown T."/>
            <person name="Cohen L."/>
        </authorList>
    </citation>
    <scope>NUCLEOTIDE SEQUENCE</scope>
    <source>
        <strain evidence="1">Pop2</strain>
    </source>
</reference>
<dbReference type="EMBL" id="HBGN01008539">
    <property type="protein sequence ID" value="CAD9319544.1"/>
    <property type="molecule type" value="Transcribed_RNA"/>
</dbReference>
<accession>A0A7S2E7J9</accession>